<dbReference type="InterPro" id="IPR020806">
    <property type="entry name" value="PKS_PP-bd"/>
</dbReference>
<evidence type="ECO:0000256" key="4">
    <source>
        <dbReference type="SAM" id="MobiDB-lite"/>
    </source>
</evidence>
<feature type="domain" description="Carrier" evidence="5">
    <location>
        <begin position="1011"/>
        <end position="1086"/>
    </location>
</feature>
<comment type="caution">
    <text evidence="6">The sequence shown here is derived from an EMBL/GenBank/DDBJ whole genome shotgun (WGS) entry which is preliminary data.</text>
</comment>
<dbReference type="InterPro" id="IPR023213">
    <property type="entry name" value="CAT-like_dom_sf"/>
</dbReference>
<dbReference type="InterPro" id="IPR045851">
    <property type="entry name" value="AMP-bd_C_sf"/>
</dbReference>
<dbReference type="PROSITE" id="PS00455">
    <property type="entry name" value="AMP_BINDING"/>
    <property type="match status" value="2"/>
</dbReference>
<dbReference type="Gene3D" id="3.30.559.10">
    <property type="entry name" value="Chloramphenicol acetyltransferase-like domain"/>
    <property type="match status" value="2"/>
</dbReference>
<dbReference type="Pfam" id="PF00668">
    <property type="entry name" value="Condensation"/>
    <property type="match status" value="3"/>
</dbReference>
<dbReference type="InterPro" id="IPR009081">
    <property type="entry name" value="PP-bd_ACP"/>
</dbReference>
<dbReference type="PROSITE" id="PS50075">
    <property type="entry name" value="CARRIER"/>
    <property type="match status" value="1"/>
</dbReference>
<dbReference type="Gene3D" id="3.30.300.30">
    <property type="match status" value="1"/>
</dbReference>
<evidence type="ECO:0000256" key="1">
    <source>
        <dbReference type="ARBA" id="ARBA00001957"/>
    </source>
</evidence>
<protein>
    <submittedName>
        <fullName evidence="6">Amino acid adenylation domain-containing protein</fullName>
    </submittedName>
</protein>
<dbReference type="InterPro" id="IPR042099">
    <property type="entry name" value="ANL_N_sf"/>
</dbReference>
<dbReference type="GO" id="GO:0043041">
    <property type="term" value="P:amino acid activation for nonribosomal peptide biosynthetic process"/>
    <property type="evidence" value="ECO:0007669"/>
    <property type="project" value="TreeGrafter"/>
</dbReference>
<dbReference type="GO" id="GO:0005829">
    <property type="term" value="C:cytosol"/>
    <property type="evidence" value="ECO:0007669"/>
    <property type="project" value="TreeGrafter"/>
</dbReference>
<dbReference type="CDD" id="cd19531">
    <property type="entry name" value="LCL_NRPS-like"/>
    <property type="match status" value="1"/>
</dbReference>
<evidence type="ECO:0000259" key="5">
    <source>
        <dbReference type="PROSITE" id="PS50075"/>
    </source>
</evidence>
<dbReference type="InterPro" id="IPR025110">
    <property type="entry name" value="AMP-bd_C"/>
</dbReference>
<feature type="non-terminal residue" evidence="6">
    <location>
        <position position="1822"/>
    </location>
</feature>
<gene>
    <name evidence="6" type="ORF">E1298_28170</name>
</gene>
<dbReference type="InterPro" id="IPR000873">
    <property type="entry name" value="AMP-dep_synth/lig_dom"/>
</dbReference>
<dbReference type="GO" id="GO:0044550">
    <property type="term" value="P:secondary metabolite biosynthetic process"/>
    <property type="evidence" value="ECO:0007669"/>
    <property type="project" value="TreeGrafter"/>
</dbReference>
<dbReference type="SUPFAM" id="SSF52777">
    <property type="entry name" value="CoA-dependent acyltransferases"/>
    <property type="match status" value="4"/>
</dbReference>
<keyword evidence="7" id="KW-1185">Reference proteome</keyword>
<dbReference type="FunFam" id="1.10.1200.10:FF:000016">
    <property type="entry name" value="Non-ribosomal peptide synthase"/>
    <property type="match status" value="1"/>
</dbReference>
<dbReference type="Pfam" id="PF00550">
    <property type="entry name" value="PP-binding"/>
    <property type="match status" value="1"/>
</dbReference>
<organism evidence="6 7">
    <name type="scientific">Actinomadura rubrisoli</name>
    <dbReference type="NCBI Taxonomy" id="2530368"/>
    <lineage>
        <taxon>Bacteria</taxon>
        <taxon>Bacillati</taxon>
        <taxon>Actinomycetota</taxon>
        <taxon>Actinomycetes</taxon>
        <taxon>Streptosporangiales</taxon>
        <taxon>Thermomonosporaceae</taxon>
        <taxon>Actinomadura</taxon>
    </lineage>
</organism>
<dbReference type="Proteomes" id="UP000294513">
    <property type="component" value="Unassembled WGS sequence"/>
</dbReference>
<dbReference type="FunFam" id="3.40.50.980:FF:000001">
    <property type="entry name" value="Non-ribosomal peptide synthetase"/>
    <property type="match status" value="1"/>
</dbReference>
<dbReference type="Gene3D" id="3.40.50.980">
    <property type="match status" value="2"/>
</dbReference>
<name>A0A4R5B6G3_9ACTN</name>
<dbReference type="Gene3D" id="1.10.1200.10">
    <property type="entry name" value="ACP-like"/>
    <property type="match status" value="1"/>
</dbReference>
<dbReference type="Pfam" id="PF00501">
    <property type="entry name" value="AMP-binding"/>
    <property type="match status" value="2"/>
</dbReference>
<dbReference type="FunFam" id="3.40.50.12780:FF:000012">
    <property type="entry name" value="Non-ribosomal peptide synthetase"/>
    <property type="match status" value="1"/>
</dbReference>
<dbReference type="GO" id="GO:0031177">
    <property type="term" value="F:phosphopantetheine binding"/>
    <property type="evidence" value="ECO:0007669"/>
    <property type="project" value="InterPro"/>
</dbReference>
<dbReference type="Pfam" id="PF13193">
    <property type="entry name" value="AMP-binding_C"/>
    <property type="match status" value="1"/>
</dbReference>
<dbReference type="InterPro" id="IPR006162">
    <property type="entry name" value="Ppantetheine_attach_site"/>
</dbReference>
<feature type="compositionally biased region" description="Gly residues" evidence="4">
    <location>
        <begin position="110"/>
        <end position="120"/>
    </location>
</feature>
<dbReference type="GO" id="GO:0072330">
    <property type="term" value="P:monocarboxylic acid biosynthetic process"/>
    <property type="evidence" value="ECO:0007669"/>
    <property type="project" value="UniProtKB-ARBA"/>
</dbReference>
<evidence type="ECO:0000256" key="3">
    <source>
        <dbReference type="ARBA" id="ARBA00022553"/>
    </source>
</evidence>
<evidence type="ECO:0000313" key="7">
    <source>
        <dbReference type="Proteomes" id="UP000294513"/>
    </source>
</evidence>
<dbReference type="InterPro" id="IPR001242">
    <property type="entry name" value="Condensation_dom"/>
</dbReference>
<dbReference type="PANTHER" id="PTHR45527">
    <property type="entry name" value="NONRIBOSOMAL PEPTIDE SYNTHETASE"/>
    <property type="match status" value="1"/>
</dbReference>
<feature type="region of interest" description="Disordered" evidence="4">
    <location>
        <begin position="107"/>
        <end position="129"/>
    </location>
</feature>
<dbReference type="GO" id="GO:0008610">
    <property type="term" value="P:lipid biosynthetic process"/>
    <property type="evidence" value="ECO:0007669"/>
    <property type="project" value="UniProtKB-ARBA"/>
</dbReference>
<dbReference type="InterPro" id="IPR036736">
    <property type="entry name" value="ACP-like_sf"/>
</dbReference>
<dbReference type="EMBL" id="SMKU01000180">
    <property type="protein sequence ID" value="TDD79234.1"/>
    <property type="molecule type" value="Genomic_DNA"/>
</dbReference>
<dbReference type="InterPro" id="IPR010071">
    <property type="entry name" value="AA_adenyl_dom"/>
</dbReference>
<keyword evidence="2" id="KW-0596">Phosphopantetheine</keyword>
<dbReference type="FunFam" id="2.30.38.10:FF:000001">
    <property type="entry name" value="Non-ribosomal peptide synthetase PvdI"/>
    <property type="match status" value="1"/>
</dbReference>
<accession>A0A4R5B6G3</accession>
<evidence type="ECO:0000313" key="6">
    <source>
        <dbReference type="EMBL" id="TDD79234.1"/>
    </source>
</evidence>
<dbReference type="PROSITE" id="PS00012">
    <property type="entry name" value="PHOSPHOPANTETHEINE"/>
    <property type="match status" value="1"/>
</dbReference>
<dbReference type="SUPFAM" id="SSF47336">
    <property type="entry name" value="ACP-like"/>
    <property type="match status" value="1"/>
</dbReference>
<evidence type="ECO:0000256" key="2">
    <source>
        <dbReference type="ARBA" id="ARBA00022450"/>
    </source>
</evidence>
<dbReference type="Gene3D" id="2.30.38.10">
    <property type="entry name" value="Luciferase, Domain 3"/>
    <property type="match status" value="1"/>
</dbReference>
<proteinExistence type="predicted"/>
<dbReference type="CDD" id="cd05930">
    <property type="entry name" value="A_NRPS"/>
    <property type="match status" value="1"/>
</dbReference>
<dbReference type="NCBIfam" id="TIGR01733">
    <property type="entry name" value="AA-adenyl-dom"/>
    <property type="match status" value="1"/>
</dbReference>
<dbReference type="InterPro" id="IPR020845">
    <property type="entry name" value="AMP-binding_CS"/>
</dbReference>
<comment type="cofactor">
    <cofactor evidence="1">
        <name>pantetheine 4'-phosphate</name>
        <dbReference type="ChEBI" id="CHEBI:47942"/>
    </cofactor>
</comment>
<dbReference type="SMART" id="SM00823">
    <property type="entry name" value="PKS_PP"/>
    <property type="match status" value="1"/>
</dbReference>
<dbReference type="PANTHER" id="PTHR45527:SF1">
    <property type="entry name" value="FATTY ACID SYNTHASE"/>
    <property type="match status" value="1"/>
</dbReference>
<sequence length="1822" mass="191883">MVAATTEELIVRDQTAAARRRELMRRMMAEAGLGSGTARPAPRGAGGPAPLSYAQQSMWLHHRTFPESPAYNVCLLIRMSGALDTGALREALRGLIRRHAILRTTYADGAGRGPGDGADGQDGADGLAGGAGRAGGLGDVVQVVTDDDALDLPPVECADAEARAARLAAEPFDLRTQRPIRLELLRLGEGEHALVLVVHHIAWDGITWGSLSRDLSALYRAAVTGEPDGLPALDVQYADFAEWEQKQPVREDDLAYWRGRLDPPPAPLDLPADRPRGAAVSERGGRRARLFDAAVTEGMRRLAAQENLTPYMVMLAAYAVLLHRYTGADDVAIGSAVMNREHAEVERLVGNFGNTLVLRTDLSGAPTFREALHRVGRTCAEGFAHQALPYDRIVQELRPARARGRSAFFDTMLLFLAQEIGELDLPGVTSSWTHIHNGTTHFDLSLEAFVRAQGMTVEATFRRELFDDERVDALLGHLETLLGDALADPDRPIGALEMMGADERAVIADANATGRAVPDTDVVALFGEQAARTPDATAVEAETGTLTYAELDRRSSALAAALRARGAAPDRVVALALPRTPDLVVALLGVLKSGAAYLPLDLEHPADRLAYMLDDARPLCTVAAPETAGLLPEGTDVLLLDDTVYDTGQGPPSWRVRADDLAYVIYTSGSTGRPKGVAVPHAALANFLLDTRARLGLGGDDRLVAVTTIAFDIAALELYAPLISGAAVVLASRDTVRDPAALAGTLKDATVVQGTPSLLGTLDPAALKGLRVLVGGEALPAALAETLEASAALATNLYGPTEATIWATSADLPSSGIGRPFWNTRAHVLDAALRPVPPGVPGELYLAGAQLARGYTGRPGLTAERFVADPFGPPGTRMYRTGDLARRGRDGSIEYLGRTDDQVKIRGFRIEPAETQAVLAALPGVAQAAVVVREDRPGEPRLAAYYVPSGAPSDGAGEATEAALRDGLARALPEYMVPSALIALEALPRTVNGKLDRAALPAPEAEISGRAPRDARETALCAIFAELLGLDRVGVDDDFFALGGHSLLAARVAAKARAVLGGALSIADVFEAPTVAALAPRLAAASGPRVRDVVRPETVPASAAQRGLWLEERLRGPSASYALPLGLRLTGPVDADALRAALADVVARHEALRTLLVEGPDGLPVQRILEPDAPVPFTVLDARAETPERHAAIERDAASHLFDLGADLPIRATLVRTGDETWSLILLLHHAAADEWSFTPLLADLARAYRARLGGAEPGWDPLPVQYADYAAWQREAAPGTGDRIGFWERALAGLPEETVLPLDRPRPAEASHRGGLVPFRLPAAGARRLARATGTSVFMVLHAAVAALLQRSGAGDDVALGSPIAGRTDEDLADLVGVFVNPLVLRTDLSGDPTFAELLDRVRGTDLAAFSHADVPFERVVERLAPERSLARGPLFQVMIVHQRLDDVRLALPGVRAEPFLPETGGVKSDLDLYFAEGDDEVEGFAAFAADLFDAATVEGLLDGLDELLAQVTADPGRRLSTLGAPVAHPDTAREFPVRTAAALIEAQAARTPDKTALVFGDTALTYAELDRRAEDLADRLAVAGAGPERVVALALPRSDAFAVALLAVLKTGAAYLPIDLAYPPARVEAMLDAVRPLLVLGRDEPPAAAPRRVRPALHPDHPAYVIFTSGSTGTPKAVAGTQRALANRLAWGADLAPPGVRVAKSSPAFIDGTTELLGGLAAGDTVAIADDATATDAVALAEFIGRHGAGLVTLVPSLLAALADNGLPSSVTTWISSGEALPAALAERVPARLVNLYGCSEAAGDSLVAEAGRSAGLSLI</sequence>
<dbReference type="SUPFAM" id="SSF56801">
    <property type="entry name" value="Acetyl-CoA synthetase-like"/>
    <property type="match status" value="2"/>
</dbReference>
<dbReference type="Gene3D" id="3.40.50.12780">
    <property type="entry name" value="N-terminal domain of ligase-like"/>
    <property type="match status" value="1"/>
</dbReference>
<keyword evidence="3" id="KW-0597">Phosphoprotein</keyword>
<dbReference type="GO" id="GO:0003824">
    <property type="term" value="F:catalytic activity"/>
    <property type="evidence" value="ECO:0007669"/>
    <property type="project" value="InterPro"/>
</dbReference>
<dbReference type="Gene3D" id="3.30.559.30">
    <property type="entry name" value="Nonribosomal peptide synthetase, condensation domain"/>
    <property type="match status" value="2"/>
</dbReference>
<dbReference type="FunFam" id="3.30.300.30:FF:000010">
    <property type="entry name" value="Enterobactin synthetase component F"/>
    <property type="match status" value="1"/>
</dbReference>
<reference evidence="6 7" key="1">
    <citation type="submission" date="2019-03" db="EMBL/GenBank/DDBJ databases">
        <title>Draft genome sequences of novel Actinobacteria.</title>
        <authorList>
            <person name="Sahin N."/>
            <person name="Ay H."/>
            <person name="Saygin H."/>
        </authorList>
    </citation>
    <scope>NUCLEOTIDE SEQUENCE [LARGE SCALE GENOMIC DNA]</scope>
    <source>
        <strain evidence="6 7">H3C3</strain>
    </source>
</reference>
<dbReference type="OrthoDB" id="3671989at2"/>